<dbReference type="InterPro" id="IPR011009">
    <property type="entry name" value="Kinase-like_dom_sf"/>
</dbReference>
<dbReference type="PIRSF" id="PIRSF006221">
    <property type="entry name" value="Ketosamine-3-kinase"/>
    <property type="match status" value="1"/>
</dbReference>
<name>A0A931HW12_9BACI</name>
<sequence>MEKSLQRVLLQVGDQSSLKHYRPVSGGDINESFYVETEEGNYFIKKNKNVPSHFFQAEADGLAAIDRTNTVHVPKVLHYDQPEQGEEAYLVMDWVEPGFKDASIELGHKVALMHQHTSERYGLGFSTFVGSLDQPNDWTNTWVDYYREFRLKPQLNNGIENHHIKGERRKKLESLIERLGEWIPKYPNSSLLHGDLWSGNYMISQEGTPFLIDPSILYGDPAFELAFTELFGGFSHDFYHAYREVHSFGDHYEETKPLYQLFYLLVHLNLFGESYGSSVDRILKKYVKETI</sequence>
<keyword evidence="1 2" id="KW-0418">Kinase</keyword>
<reference evidence="2 3" key="1">
    <citation type="journal article" date="2005" name="Int. J. Syst. Evol. Microbiol.">
        <title>Halobacillus yeomjeoni sp. nov., isolated from a marine solar saltern in Korea.</title>
        <authorList>
            <person name="Yoon J.H."/>
            <person name="Kang S.J."/>
            <person name="Lee C.H."/>
            <person name="Oh H.W."/>
            <person name="Oh T.K."/>
        </authorList>
    </citation>
    <scope>NUCLEOTIDE SEQUENCE [LARGE SCALE GENOMIC DNA]</scope>
    <source>
        <strain evidence="2 3">KCTC 3957</strain>
    </source>
</reference>
<comment type="similarity">
    <text evidence="1">Belongs to the fructosamine kinase family.</text>
</comment>
<dbReference type="EMBL" id="JADZSC010000002">
    <property type="protein sequence ID" value="MBH0230524.1"/>
    <property type="molecule type" value="Genomic_DNA"/>
</dbReference>
<dbReference type="Gene3D" id="3.30.200.20">
    <property type="entry name" value="Phosphorylase Kinase, domain 1"/>
    <property type="match status" value="1"/>
</dbReference>
<evidence type="ECO:0000256" key="1">
    <source>
        <dbReference type="PIRNR" id="PIRNR006221"/>
    </source>
</evidence>
<proteinExistence type="inferred from homology"/>
<dbReference type="Gene3D" id="3.90.1200.10">
    <property type="match status" value="1"/>
</dbReference>
<dbReference type="SUPFAM" id="SSF56112">
    <property type="entry name" value="Protein kinase-like (PK-like)"/>
    <property type="match status" value="1"/>
</dbReference>
<dbReference type="AlphaFoldDB" id="A0A931HW12"/>
<evidence type="ECO:0000313" key="3">
    <source>
        <dbReference type="Proteomes" id="UP000614490"/>
    </source>
</evidence>
<dbReference type="PANTHER" id="PTHR12149">
    <property type="entry name" value="FRUCTOSAMINE 3 KINASE-RELATED PROTEIN"/>
    <property type="match status" value="1"/>
</dbReference>
<accession>A0A931HW12</accession>
<dbReference type="GO" id="GO:0016301">
    <property type="term" value="F:kinase activity"/>
    <property type="evidence" value="ECO:0007669"/>
    <property type="project" value="UniProtKB-UniRule"/>
</dbReference>
<evidence type="ECO:0000313" key="2">
    <source>
        <dbReference type="EMBL" id="MBH0230524.1"/>
    </source>
</evidence>
<dbReference type="RefSeq" id="WP_197317155.1">
    <property type="nucleotide sequence ID" value="NZ_JADZSC010000002.1"/>
</dbReference>
<gene>
    <name evidence="2" type="ORF">H0267_09900</name>
</gene>
<organism evidence="2 3">
    <name type="scientific">Halobacillus yeomjeoni</name>
    <dbReference type="NCBI Taxonomy" id="311194"/>
    <lineage>
        <taxon>Bacteria</taxon>
        <taxon>Bacillati</taxon>
        <taxon>Bacillota</taxon>
        <taxon>Bacilli</taxon>
        <taxon>Bacillales</taxon>
        <taxon>Bacillaceae</taxon>
        <taxon>Halobacillus</taxon>
    </lineage>
</organism>
<keyword evidence="1" id="KW-0808">Transferase</keyword>
<comment type="caution">
    <text evidence="2">The sequence shown here is derived from an EMBL/GenBank/DDBJ whole genome shotgun (WGS) entry which is preliminary data.</text>
</comment>
<keyword evidence="3" id="KW-1185">Reference proteome</keyword>
<dbReference type="Proteomes" id="UP000614490">
    <property type="component" value="Unassembled WGS sequence"/>
</dbReference>
<dbReference type="InterPro" id="IPR016477">
    <property type="entry name" value="Fructo-/Ketosamine-3-kinase"/>
</dbReference>
<protein>
    <submittedName>
        <fullName evidence="2">Fructosamine kinase family protein</fullName>
    </submittedName>
</protein>
<dbReference type="Pfam" id="PF03881">
    <property type="entry name" value="Fructosamin_kin"/>
    <property type="match status" value="1"/>
</dbReference>
<dbReference type="PANTHER" id="PTHR12149:SF8">
    <property type="entry name" value="PROTEIN-RIBULOSAMINE 3-KINASE"/>
    <property type="match status" value="1"/>
</dbReference>